<dbReference type="SUPFAM" id="SSF52540">
    <property type="entry name" value="P-loop containing nucleoside triphosphate hydrolases"/>
    <property type="match status" value="1"/>
</dbReference>
<evidence type="ECO:0000313" key="2">
    <source>
        <dbReference type="EMBL" id="MBM7478276.1"/>
    </source>
</evidence>
<comment type="caution">
    <text evidence="2">The sequence shown here is derived from an EMBL/GenBank/DDBJ whole genome shotgun (WGS) entry which is preliminary data.</text>
</comment>
<dbReference type="GO" id="GO:0016301">
    <property type="term" value="F:kinase activity"/>
    <property type="evidence" value="ECO:0007669"/>
    <property type="project" value="UniProtKB-KW"/>
</dbReference>
<reference evidence="2 3" key="1">
    <citation type="submission" date="2021-01" db="EMBL/GenBank/DDBJ databases">
        <title>Sequencing the genomes of 1000 actinobacteria strains.</title>
        <authorList>
            <person name="Klenk H.-P."/>
        </authorList>
    </citation>
    <scope>NUCLEOTIDE SEQUENCE [LARGE SCALE GENOMIC DNA]</scope>
    <source>
        <strain evidence="2 3">DSM 46000</strain>
    </source>
</reference>
<keyword evidence="3" id="KW-1185">Reference proteome</keyword>
<dbReference type="EMBL" id="JAFBBO010000001">
    <property type="protein sequence ID" value="MBM7478276.1"/>
    <property type="molecule type" value="Genomic_DNA"/>
</dbReference>
<dbReference type="RefSeq" id="WP_205306397.1">
    <property type="nucleotide sequence ID" value="NZ_BAAAVF010000023.1"/>
</dbReference>
<protein>
    <submittedName>
        <fullName evidence="2">Pantothenate kinase</fullName>
    </submittedName>
</protein>
<keyword evidence="2" id="KW-0808">Transferase</keyword>
<dbReference type="PANTHER" id="PTHR10285">
    <property type="entry name" value="URIDINE KINASE"/>
    <property type="match status" value="1"/>
</dbReference>
<organism evidence="2 3">
    <name type="scientific">Oerskovia jenensis</name>
    <dbReference type="NCBI Taxonomy" id="162169"/>
    <lineage>
        <taxon>Bacteria</taxon>
        <taxon>Bacillati</taxon>
        <taxon>Actinomycetota</taxon>
        <taxon>Actinomycetes</taxon>
        <taxon>Micrococcales</taxon>
        <taxon>Cellulomonadaceae</taxon>
        <taxon>Oerskovia</taxon>
    </lineage>
</organism>
<evidence type="ECO:0000256" key="1">
    <source>
        <dbReference type="SAM" id="MobiDB-lite"/>
    </source>
</evidence>
<name>A0ABS2LCX6_9CELL</name>
<keyword evidence="2" id="KW-0418">Kinase</keyword>
<feature type="region of interest" description="Disordered" evidence="1">
    <location>
        <begin position="73"/>
        <end position="92"/>
    </location>
</feature>
<evidence type="ECO:0000313" key="3">
    <source>
        <dbReference type="Proteomes" id="UP000698059"/>
    </source>
</evidence>
<accession>A0ABS2LCX6</accession>
<sequence>MPIEGDQVVVEGDVRAALVARCRSLVATARHTQGSQGRVRVLVGIAGAPGAGKSTLAADVLAELVGGTVPGGADAGAVEEAPDVRDHRPPPVGSTGVRAVVVPMDGFHLADVELARLGRRDRKGAPDTFDAHGFVALLERLRAPRRGVTVYAPAFDREIEEPVAGSIPVGPEVELVLTEGNYLLLGDGHDDGRWSPVRDLLDETWFVDLPDATRVERLVARHVRHGRPPAVAREWVLGPDETNARLVASTRGRADVVVRA</sequence>
<dbReference type="Proteomes" id="UP000698059">
    <property type="component" value="Unassembled WGS sequence"/>
</dbReference>
<dbReference type="InterPro" id="IPR027417">
    <property type="entry name" value="P-loop_NTPase"/>
</dbReference>
<gene>
    <name evidence="2" type="ORF">JOD49_001196</name>
</gene>
<proteinExistence type="predicted"/>
<dbReference type="Gene3D" id="3.40.50.300">
    <property type="entry name" value="P-loop containing nucleotide triphosphate hydrolases"/>
    <property type="match status" value="2"/>
</dbReference>
<dbReference type="NCBIfam" id="NF006743">
    <property type="entry name" value="PRK09270.1-2"/>
    <property type="match status" value="1"/>
</dbReference>